<dbReference type="EMBL" id="BJWK01000001">
    <property type="protein sequence ID" value="GEM06526.1"/>
    <property type="molecule type" value="Genomic_DNA"/>
</dbReference>
<feature type="region of interest" description="Disordered" evidence="1">
    <location>
        <begin position="1"/>
        <end position="57"/>
    </location>
</feature>
<dbReference type="AlphaFoldDB" id="A0A511K980"/>
<protein>
    <submittedName>
        <fullName evidence="2">Membrane protein</fullName>
    </submittedName>
</protein>
<gene>
    <name evidence="2" type="ORF">Rt10032_c01g0543</name>
</gene>
<feature type="compositionally biased region" description="Low complexity" evidence="1">
    <location>
        <begin position="19"/>
        <end position="38"/>
    </location>
</feature>
<dbReference type="Proteomes" id="UP000321518">
    <property type="component" value="Unassembled WGS sequence"/>
</dbReference>
<reference evidence="2 3" key="1">
    <citation type="submission" date="2019-07" db="EMBL/GenBank/DDBJ databases">
        <title>Rhodotorula toruloides NBRC10032 genome sequencing.</title>
        <authorList>
            <person name="Shida Y."/>
            <person name="Takaku H."/>
            <person name="Ogasawara W."/>
            <person name="Mori K."/>
        </authorList>
    </citation>
    <scope>NUCLEOTIDE SEQUENCE [LARGE SCALE GENOMIC DNA]</scope>
    <source>
        <strain evidence="2 3">NBRC10032</strain>
    </source>
</reference>
<evidence type="ECO:0000313" key="3">
    <source>
        <dbReference type="Proteomes" id="UP000321518"/>
    </source>
</evidence>
<name>A0A511K980_RHOTO</name>
<comment type="caution">
    <text evidence="2">The sequence shown here is derived from an EMBL/GenBank/DDBJ whole genome shotgun (WGS) entry which is preliminary data.</text>
</comment>
<sequence length="391" mass="40873">MSTALSLVLPGPPPPPPADSSAAAALARPASAASNASSDVTVRAPDAGTGEGGGVKEVSVDDLTRELSDLSDLISTLSTDLTTVLTLRDRSISLGLSCPAPDLSHLASQTTSLGSSLLTLLSATSTTSLRLSRLTALAQLGSLALLPSEAAQLTESLEVCRLEQTALIERVRKAAWEEVDARESGKRRLEERVRMENPGLGEQGVEMAVRTAFVGAQRKVGELNVLSYAGRVAAENPATELAHLLDDALDAQTHSSDSLARQASQHSTATSLTLVDPFADPSSSADLYSKFDDGGDVESQPLNRVHTSASLHGGRGVQVGGEDEGDLKGKEGWVARFRRKWKDWAVRTGLVASVVGLIVGITVYESLAQAAQDHSSSSSSAHPPATASHRF</sequence>
<evidence type="ECO:0000313" key="2">
    <source>
        <dbReference type="EMBL" id="GEM06526.1"/>
    </source>
</evidence>
<proteinExistence type="predicted"/>
<evidence type="ECO:0000256" key="1">
    <source>
        <dbReference type="SAM" id="MobiDB-lite"/>
    </source>
</evidence>
<accession>A0A511K980</accession>
<organism evidence="2 3">
    <name type="scientific">Rhodotorula toruloides</name>
    <name type="common">Yeast</name>
    <name type="synonym">Rhodosporidium toruloides</name>
    <dbReference type="NCBI Taxonomy" id="5286"/>
    <lineage>
        <taxon>Eukaryota</taxon>
        <taxon>Fungi</taxon>
        <taxon>Dikarya</taxon>
        <taxon>Basidiomycota</taxon>
        <taxon>Pucciniomycotina</taxon>
        <taxon>Microbotryomycetes</taxon>
        <taxon>Sporidiobolales</taxon>
        <taxon>Sporidiobolaceae</taxon>
        <taxon>Rhodotorula</taxon>
    </lineage>
</organism>
<dbReference type="OrthoDB" id="2528626at2759"/>